<keyword evidence="7" id="KW-1185">Reference proteome</keyword>
<dbReference type="GO" id="GO:0008270">
    <property type="term" value="F:zinc ion binding"/>
    <property type="evidence" value="ECO:0007669"/>
    <property type="project" value="UniProtKB-KW"/>
</dbReference>
<accession>A0AAU9VSA1</accession>
<dbReference type="InterPro" id="IPR019787">
    <property type="entry name" value="Znf_PHD-finger"/>
</dbReference>
<feature type="domain" description="PHD-type" evidence="5">
    <location>
        <begin position="20"/>
        <end position="77"/>
    </location>
</feature>
<keyword evidence="1" id="KW-0479">Metal-binding</keyword>
<feature type="non-terminal residue" evidence="6">
    <location>
        <position position="1"/>
    </location>
</feature>
<gene>
    <name evidence="6" type="ORF">PMEA_00016995</name>
</gene>
<evidence type="ECO:0000256" key="3">
    <source>
        <dbReference type="ARBA" id="ARBA00022833"/>
    </source>
</evidence>
<dbReference type="PROSITE" id="PS50016">
    <property type="entry name" value="ZF_PHD_2"/>
    <property type="match status" value="1"/>
</dbReference>
<dbReference type="InterPro" id="IPR011011">
    <property type="entry name" value="Znf_FYVE_PHD"/>
</dbReference>
<dbReference type="AlphaFoldDB" id="A0AAU9VSA1"/>
<dbReference type="SUPFAM" id="SSF57903">
    <property type="entry name" value="FYVE/PHD zinc finger"/>
    <property type="match status" value="1"/>
</dbReference>
<evidence type="ECO:0000259" key="5">
    <source>
        <dbReference type="PROSITE" id="PS50016"/>
    </source>
</evidence>
<protein>
    <recommendedName>
        <fullName evidence="5">PHD-type domain-containing protein</fullName>
    </recommendedName>
</protein>
<evidence type="ECO:0000313" key="7">
    <source>
        <dbReference type="Proteomes" id="UP001159428"/>
    </source>
</evidence>
<keyword evidence="2 4" id="KW-0863">Zinc-finger</keyword>
<name>A0AAU9VSA1_9CNID</name>
<dbReference type="Pfam" id="PF00628">
    <property type="entry name" value="PHD"/>
    <property type="match status" value="1"/>
</dbReference>
<proteinExistence type="predicted"/>
<dbReference type="SMART" id="SM00249">
    <property type="entry name" value="PHD"/>
    <property type="match status" value="1"/>
</dbReference>
<dbReference type="Proteomes" id="UP001159428">
    <property type="component" value="Unassembled WGS sequence"/>
</dbReference>
<evidence type="ECO:0000313" key="6">
    <source>
        <dbReference type="EMBL" id="CAH3036625.1"/>
    </source>
</evidence>
<evidence type="ECO:0000256" key="1">
    <source>
        <dbReference type="ARBA" id="ARBA00022723"/>
    </source>
</evidence>
<sequence>LVCGDISSNPGPAKGKDKPKFPCGECSKPVRKNQDAILCSSCDTWSHAKCLKLTVTGFKYYLQHPDLEWTCAFCSLPKLSDSFFDETGSFTLNESNCENEKCEVESVDTDVVLTKIKYIRIEHRKECVISCLNINSLQNNSQFHVKGFNFYRRDRVKGGGGIVVYIRDNIAALRKKLRGKYVESMLFDMKIGQRQFAYITA</sequence>
<dbReference type="Gene3D" id="3.30.40.10">
    <property type="entry name" value="Zinc/RING finger domain, C3HC4 (zinc finger)"/>
    <property type="match status" value="1"/>
</dbReference>
<evidence type="ECO:0000256" key="4">
    <source>
        <dbReference type="PROSITE-ProRule" id="PRU00146"/>
    </source>
</evidence>
<organism evidence="6 7">
    <name type="scientific">Pocillopora meandrina</name>
    <dbReference type="NCBI Taxonomy" id="46732"/>
    <lineage>
        <taxon>Eukaryota</taxon>
        <taxon>Metazoa</taxon>
        <taxon>Cnidaria</taxon>
        <taxon>Anthozoa</taxon>
        <taxon>Hexacorallia</taxon>
        <taxon>Scleractinia</taxon>
        <taxon>Astrocoeniina</taxon>
        <taxon>Pocilloporidae</taxon>
        <taxon>Pocillopora</taxon>
    </lineage>
</organism>
<comment type="caution">
    <text evidence="6">The sequence shown here is derived from an EMBL/GenBank/DDBJ whole genome shotgun (WGS) entry which is preliminary data.</text>
</comment>
<evidence type="ECO:0000256" key="2">
    <source>
        <dbReference type="ARBA" id="ARBA00022771"/>
    </source>
</evidence>
<dbReference type="InterPro" id="IPR013083">
    <property type="entry name" value="Znf_RING/FYVE/PHD"/>
</dbReference>
<keyword evidence="3" id="KW-0862">Zinc</keyword>
<dbReference type="InterPro" id="IPR001965">
    <property type="entry name" value="Znf_PHD"/>
</dbReference>
<reference evidence="6 7" key="1">
    <citation type="submission" date="2022-05" db="EMBL/GenBank/DDBJ databases">
        <authorList>
            <consortium name="Genoscope - CEA"/>
            <person name="William W."/>
        </authorList>
    </citation>
    <scope>NUCLEOTIDE SEQUENCE [LARGE SCALE GENOMIC DNA]</scope>
</reference>
<dbReference type="EMBL" id="CALNXJ010000003">
    <property type="protein sequence ID" value="CAH3036625.1"/>
    <property type="molecule type" value="Genomic_DNA"/>
</dbReference>